<evidence type="ECO:0000259" key="3">
    <source>
        <dbReference type="PROSITE" id="PS51898"/>
    </source>
</evidence>
<feature type="domain" description="Tyr recombinase" evidence="3">
    <location>
        <begin position="1"/>
        <end position="185"/>
    </location>
</feature>
<dbReference type="InterPro" id="IPR050090">
    <property type="entry name" value="Tyrosine_recombinase_XerCD"/>
</dbReference>
<dbReference type="CDD" id="cd01189">
    <property type="entry name" value="INT_ICEBs1_C_like"/>
    <property type="match status" value="1"/>
</dbReference>
<dbReference type="Pfam" id="PF00589">
    <property type="entry name" value="Phage_integrase"/>
    <property type="match status" value="1"/>
</dbReference>
<protein>
    <submittedName>
        <fullName evidence="4">Integrase</fullName>
    </submittedName>
</protein>
<organism evidence="4 5">
    <name type="scientific">Enhygromyxa salina</name>
    <dbReference type="NCBI Taxonomy" id="215803"/>
    <lineage>
        <taxon>Bacteria</taxon>
        <taxon>Pseudomonadati</taxon>
        <taxon>Myxococcota</taxon>
        <taxon>Polyangia</taxon>
        <taxon>Nannocystales</taxon>
        <taxon>Nannocystaceae</taxon>
        <taxon>Enhygromyxa</taxon>
    </lineage>
</organism>
<feature type="region of interest" description="Disordered" evidence="2">
    <location>
        <begin position="189"/>
        <end position="221"/>
    </location>
</feature>
<evidence type="ECO:0000313" key="5">
    <source>
        <dbReference type="Proteomes" id="UP000031599"/>
    </source>
</evidence>
<dbReference type="GO" id="GO:0006310">
    <property type="term" value="P:DNA recombination"/>
    <property type="evidence" value="ECO:0007669"/>
    <property type="project" value="UniProtKB-KW"/>
</dbReference>
<comment type="caution">
    <text evidence="4">The sequence shown here is derived from an EMBL/GenBank/DDBJ whole genome shotgun (WGS) entry which is preliminary data.</text>
</comment>
<dbReference type="PROSITE" id="PS51898">
    <property type="entry name" value="TYR_RECOMBINASE"/>
    <property type="match status" value="1"/>
</dbReference>
<accession>A0A0C2CWK9</accession>
<evidence type="ECO:0000256" key="2">
    <source>
        <dbReference type="SAM" id="MobiDB-lite"/>
    </source>
</evidence>
<dbReference type="GO" id="GO:0015074">
    <property type="term" value="P:DNA integration"/>
    <property type="evidence" value="ECO:0007669"/>
    <property type="project" value="InterPro"/>
</dbReference>
<proteinExistence type="predicted"/>
<dbReference type="PANTHER" id="PTHR30349:SF64">
    <property type="entry name" value="PROPHAGE INTEGRASE INTD-RELATED"/>
    <property type="match status" value="1"/>
</dbReference>
<reference evidence="4 5" key="1">
    <citation type="submission" date="2014-12" db="EMBL/GenBank/DDBJ databases">
        <title>Genome assembly of Enhygromyxa salina DSM 15201.</title>
        <authorList>
            <person name="Sharma G."/>
            <person name="Subramanian S."/>
        </authorList>
    </citation>
    <scope>NUCLEOTIDE SEQUENCE [LARGE SCALE GENOMIC DNA]</scope>
    <source>
        <strain evidence="4 5">DSM 15201</strain>
    </source>
</reference>
<dbReference type="PANTHER" id="PTHR30349">
    <property type="entry name" value="PHAGE INTEGRASE-RELATED"/>
    <property type="match status" value="1"/>
</dbReference>
<dbReference type="InterPro" id="IPR013762">
    <property type="entry name" value="Integrase-like_cat_sf"/>
</dbReference>
<gene>
    <name evidence="4" type="ORF">DB30_01795</name>
</gene>
<dbReference type="EMBL" id="JMCC02000144">
    <property type="protein sequence ID" value="KIG12222.1"/>
    <property type="molecule type" value="Genomic_DNA"/>
</dbReference>
<dbReference type="InterPro" id="IPR002104">
    <property type="entry name" value="Integrase_catalytic"/>
</dbReference>
<dbReference type="Proteomes" id="UP000031599">
    <property type="component" value="Unassembled WGS sequence"/>
</dbReference>
<evidence type="ECO:0000313" key="4">
    <source>
        <dbReference type="EMBL" id="KIG12222.1"/>
    </source>
</evidence>
<dbReference type="AlphaFoldDB" id="A0A0C2CWK9"/>
<keyword evidence="1" id="KW-0233">DNA recombination</keyword>
<dbReference type="SUPFAM" id="SSF56349">
    <property type="entry name" value="DNA breaking-rejoining enzymes"/>
    <property type="match status" value="1"/>
</dbReference>
<name>A0A0C2CWK9_9BACT</name>
<dbReference type="GO" id="GO:0003677">
    <property type="term" value="F:DNA binding"/>
    <property type="evidence" value="ECO:0007669"/>
    <property type="project" value="InterPro"/>
</dbReference>
<sequence>MFIKLQVLLTFFATLTPTSGPPDLCDVVYTDTGRPILCEPHRDGEIRGLHWTSVDLSRRLITIERSEYLGEFTTPKHDKIRTVPMTKRLASVLGTLKQDQRPLVFSRGDDEPISPQNGRTWLGQALDKAELRQHGPHTLRHTFCSHLAMHGAAARVIQQLAGHASLLTTQRYMHLSPGASEAAIALLESPPPRRDKTGHHVGNPGAGDILETASRGPQHTP</sequence>
<dbReference type="Gene3D" id="1.10.443.10">
    <property type="entry name" value="Intergrase catalytic core"/>
    <property type="match status" value="1"/>
</dbReference>
<dbReference type="InterPro" id="IPR011010">
    <property type="entry name" value="DNA_brk_join_enz"/>
</dbReference>
<evidence type="ECO:0000256" key="1">
    <source>
        <dbReference type="ARBA" id="ARBA00023172"/>
    </source>
</evidence>